<feature type="non-terminal residue" evidence="1">
    <location>
        <position position="122"/>
    </location>
</feature>
<evidence type="ECO:0000313" key="1">
    <source>
        <dbReference type="EMBL" id="KAA6354026.1"/>
    </source>
</evidence>
<name>A0A5J4T6G7_9EUKA</name>
<organism evidence="1 2">
    <name type="scientific">Streblomastix strix</name>
    <dbReference type="NCBI Taxonomy" id="222440"/>
    <lineage>
        <taxon>Eukaryota</taxon>
        <taxon>Metamonada</taxon>
        <taxon>Preaxostyla</taxon>
        <taxon>Oxymonadida</taxon>
        <taxon>Streblomastigidae</taxon>
        <taxon>Streblomastix</taxon>
    </lineage>
</organism>
<evidence type="ECO:0000313" key="2">
    <source>
        <dbReference type="Proteomes" id="UP000324800"/>
    </source>
</evidence>
<reference evidence="1 2" key="1">
    <citation type="submission" date="2019-03" db="EMBL/GenBank/DDBJ databases">
        <title>Single cell metagenomics reveals metabolic interactions within the superorganism composed of flagellate Streblomastix strix and complex community of Bacteroidetes bacteria on its surface.</title>
        <authorList>
            <person name="Treitli S.C."/>
            <person name="Kolisko M."/>
            <person name="Husnik F."/>
            <person name="Keeling P."/>
            <person name="Hampl V."/>
        </authorList>
    </citation>
    <scope>NUCLEOTIDE SEQUENCE [LARGE SCALE GENOMIC DNA]</scope>
    <source>
        <strain evidence="1">ST1C</strain>
    </source>
</reference>
<dbReference type="Proteomes" id="UP000324800">
    <property type="component" value="Unassembled WGS sequence"/>
</dbReference>
<dbReference type="Gene3D" id="3.40.50.300">
    <property type="entry name" value="P-loop containing nucleotide triphosphate hydrolases"/>
    <property type="match status" value="1"/>
</dbReference>
<accession>A0A5J4T6G7</accession>
<dbReference type="EMBL" id="SNRW01037032">
    <property type="protein sequence ID" value="KAA6354026.1"/>
    <property type="molecule type" value="Genomic_DNA"/>
</dbReference>
<comment type="caution">
    <text evidence="1">The sequence shown here is derived from an EMBL/GenBank/DDBJ whole genome shotgun (WGS) entry which is preliminary data.</text>
</comment>
<protein>
    <submittedName>
        <fullName evidence="1">Uncharacterized protein</fullName>
    </submittedName>
</protein>
<sequence>MLHKIPAHFNRKKSKTLWQLVLACNKVFVVNEVDFRHSSVGDRSDDPQLDHIKQVIANDDNAVYEYILNWFASIVQHPEIQTRVAILLRGGQGCGKNSFTDLLSEVLSGYSLANVDSLTDVT</sequence>
<proteinExistence type="predicted"/>
<dbReference type="InterPro" id="IPR027417">
    <property type="entry name" value="P-loop_NTPase"/>
</dbReference>
<dbReference type="AlphaFoldDB" id="A0A5J4T6G7"/>
<dbReference type="OrthoDB" id="103748at2759"/>
<gene>
    <name evidence="1" type="ORF">EZS28_050447</name>
</gene>